<dbReference type="EMBL" id="WWCW01000040">
    <property type="protein sequence ID" value="MYM88165.1"/>
    <property type="molecule type" value="Genomic_DNA"/>
</dbReference>
<protein>
    <submittedName>
        <fullName evidence="1">Uncharacterized protein</fullName>
    </submittedName>
</protein>
<organism evidence="1 2">
    <name type="scientific">Duganella vulcania</name>
    <dbReference type="NCBI Taxonomy" id="2692166"/>
    <lineage>
        <taxon>Bacteria</taxon>
        <taxon>Pseudomonadati</taxon>
        <taxon>Pseudomonadota</taxon>
        <taxon>Betaproteobacteria</taxon>
        <taxon>Burkholderiales</taxon>
        <taxon>Oxalobacteraceae</taxon>
        <taxon>Telluria group</taxon>
        <taxon>Duganella</taxon>
    </lineage>
</organism>
<evidence type="ECO:0000313" key="1">
    <source>
        <dbReference type="EMBL" id="MYM88165.1"/>
    </source>
</evidence>
<proteinExistence type="predicted"/>
<dbReference type="RefSeq" id="WP_161097241.1">
    <property type="nucleotide sequence ID" value="NZ_WWCW01000040.1"/>
</dbReference>
<comment type="caution">
    <text evidence="1">The sequence shown here is derived from an EMBL/GenBank/DDBJ whole genome shotgun (WGS) entry which is preliminary data.</text>
</comment>
<dbReference type="AlphaFoldDB" id="A0A845G428"/>
<name>A0A845G428_9BURK</name>
<accession>A0A845G428</accession>
<gene>
    <name evidence="1" type="ORF">GTP91_13365</name>
</gene>
<sequence>MIVVLSGEGQTDLGACSNAQGICNAEDFSPGPMCVLLDQLLVEPLGYSPRETTPGAFHFISEAALVERARMRKRNPRAFLAPGAKRERETGHFAANAWDLGVAAKELEVNGEIAIAVLFRDNDTTRSSAPTAWRIKWDSMLTGFQRAAFERGVPMLPNPKSEAWLMCAAKAQPFQHCAALEDLPGNDDAPNPIKDRLAAALGGRKTAQQLCDWLSEHPFEITGACEMPSFAAFYRQLQDAAHSAIQRRPG</sequence>
<reference evidence="1 2" key="1">
    <citation type="submission" date="2020-01" db="EMBL/GenBank/DDBJ databases">
        <title>Novel species isolated from a subtropical stream in China.</title>
        <authorList>
            <person name="Lu H."/>
        </authorList>
    </citation>
    <scope>NUCLEOTIDE SEQUENCE [LARGE SCALE GENOMIC DNA]</scope>
    <source>
        <strain evidence="1 2">FT82W</strain>
    </source>
</reference>
<evidence type="ECO:0000313" key="2">
    <source>
        <dbReference type="Proteomes" id="UP000470302"/>
    </source>
</evidence>
<dbReference type="Proteomes" id="UP000470302">
    <property type="component" value="Unassembled WGS sequence"/>
</dbReference>